<dbReference type="eggNOG" id="COG2203">
    <property type="taxonomic scope" value="Bacteria"/>
</dbReference>
<evidence type="ECO:0000256" key="1">
    <source>
        <dbReference type="ARBA" id="ARBA00000085"/>
    </source>
</evidence>
<dbReference type="PROSITE" id="PS50109">
    <property type="entry name" value="HIS_KIN"/>
    <property type="match status" value="1"/>
</dbReference>
<dbReference type="PANTHER" id="PTHR42878">
    <property type="entry name" value="TWO-COMPONENT HISTIDINE KINASE"/>
    <property type="match status" value="1"/>
</dbReference>
<keyword evidence="7" id="KW-0067">ATP-binding</keyword>
<keyword evidence="3" id="KW-0597">Phosphoprotein</keyword>
<keyword evidence="5" id="KW-0547">Nucleotide-binding</keyword>
<dbReference type="InterPro" id="IPR050351">
    <property type="entry name" value="BphY/WalK/GraS-like"/>
</dbReference>
<evidence type="ECO:0000256" key="6">
    <source>
        <dbReference type="ARBA" id="ARBA00022777"/>
    </source>
</evidence>
<dbReference type="Pfam" id="PF02518">
    <property type="entry name" value="HATPase_c"/>
    <property type="match status" value="1"/>
</dbReference>
<keyword evidence="8" id="KW-0902">Two-component regulatory system</keyword>
<dbReference type="RefSeq" id="WP_015218713.1">
    <property type="nucleotide sequence ID" value="NC_019776.1"/>
</dbReference>
<dbReference type="SUPFAM" id="SSF47384">
    <property type="entry name" value="Homodimeric domain of signal transducing histidine kinase"/>
    <property type="match status" value="1"/>
</dbReference>
<reference evidence="11" key="1">
    <citation type="journal article" date="2013" name="Proc. Natl. Acad. Sci. U.S.A.">
        <title>Improving the coverage of the cyanobacterial phylum using diversity-driven genome sequencing.</title>
        <authorList>
            <person name="Shih P.M."/>
            <person name="Wu D."/>
            <person name="Latifi A."/>
            <person name="Axen S.D."/>
            <person name="Fewer D.P."/>
            <person name="Talla E."/>
            <person name="Calteau A."/>
            <person name="Cai F."/>
            <person name="Tandeau de Marsac N."/>
            <person name="Rippka R."/>
            <person name="Herdman M."/>
            <person name="Sivonen K."/>
            <person name="Coursin T."/>
            <person name="Laurent T."/>
            <person name="Goodwin L."/>
            <person name="Nolan M."/>
            <person name="Davenport K.W."/>
            <person name="Han C.S."/>
            <person name="Rubin E.M."/>
            <person name="Eisen J.A."/>
            <person name="Woyke T."/>
            <person name="Gugger M."/>
            <person name="Kerfeld C.A."/>
        </authorList>
    </citation>
    <scope>NUCLEOTIDE SEQUENCE [LARGE SCALE GENOMIC DNA]</scope>
    <source>
        <strain evidence="11">PCC 10605</strain>
    </source>
</reference>
<dbReference type="CDD" id="cd00082">
    <property type="entry name" value="HisKA"/>
    <property type="match status" value="1"/>
</dbReference>
<evidence type="ECO:0000256" key="3">
    <source>
        <dbReference type="ARBA" id="ARBA00022553"/>
    </source>
</evidence>
<dbReference type="AlphaFoldDB" id="K9Z2M6"/>
<evidence type="ECO:0000259" key="9">
    <source>
        <dbReference type="PROSITE" id="PS50109"/>
    </source>
</evidence>
<dbReference type="eggNOG" id="COG2205">
    <property type="taxonomic scope" value="Bacteria"/>
</dbReference>
<dbReference type="InterPro" id="IPR003594">
    <property type="entry name" value="HATPase_dom"/>
</dbReference>
<sequence>MNFFILKMDGIFEPDIAETAEILKFDRILVLKFKYNHVSLKNITEILGSTKVEILYQYNSSGHNGKEKSELIYDLLDSPLTTYAWKKAPEIIKISSKKQLEKLGILEDIEKVFFLDLTKSLVIVPLFKKRISNNINKPLILGLYIIQNNKEKRWSNAEIELAKWMAKKITNSIVNEQAFLKVQSLVNERTSQLQVSLEVQAKLGQKLRNYVDELRRVNKIKDEFIASLSDALKTPLANMKMGIKMLKLLNKNEQSIRYLDILADECEKEINLVNNLLALQTLESNNIDVESQKIYLQPLLGELYNFFSQELHYKQINLVIDSSLDYLYTDLNSLNLILRELINNACKFSHEDTDIILRIYEQNSDNIIEVTNCGFPISIAEESLIFQPFYQGSRVENVTNSGTGLGLALVQSLVQNLNGIITVESNPSSQTDRFLNTFVITFPNFGKVGKE</sequence>
<dbReference type="EMBL" id="CP003947">
    <property type="protein sequence ID" value="AFZ52982.1"/>
    <property type="molecule type" value="Genomic_DNA"/>
</dbReference>
<evidence type="ECO:0000256" key="4">
    <source>
        <dbReference type="ARBA" id="ARBA00022679"/>
    </source>
</evidence>
<evidence type="ECO:0000256" key="7">
    <source>
        <dbReference type="ARBA" id="ARBA00022840"/>
    </source>
</evidence>
<dbReference type="InterPro" id="IPR003661">
    <property type="entry name" value="HisK_dim/P_dom"/>
</dbReference>
<proteinExistence type="predicted"/>
<dbReference type="Proteomes" id="UP000010480">
    <property type="component" value="Chromosome"/>
</dbReference>
<evidence type="ECO:0000313" key="11">
    <source>
        <dbReference type="Proteomes" id="UP000010480"/>
    </source>
</evidence>
<dbReference type="SMART" id="SM00388">
    <property type="entry name" value="HisKA"/>
    <property type="match status" value="1"/>
</dbReference>
<keyword evidence="11" id="KW-1185">Reference proteome</keyword>
<dbReference type="GO" id="GO:0005524">
    <property type="term" value="F:ATP binding"/>
    <property type="evidence" value="ECO:0007669"/>
    <property type="project" value="UniProtKB-KW"/>
</dbReference>
<dbReference type="HOGENOM" id="CLU_617806_0_0_3"/>
<dbReference type="STRING" id="755178.Cyan10605_0850"/>
<dbReference type="InterPro" id="IPR005467">
    <property type="entry name" value="His_kinase_dom"/>
</dbReference>
<dbReference type="GO" id="GO:0000156">
    <property type="term" value="F:phosphorelay response regulator activity"/>
    <property type="evidence" value="ECO:0007669"/>
    <property type="project" value="TreeGrafter"/>
</dbReference>
<gene>
    <name evidence="10" type="ordered locus">Cyan10605_0850</name>
</gene>
<comment type="catalytic activity">
    <reaction evidence="1">
        <text>ATP + protein L-histidine = ADP + protein N-phospho-L-histidine.</text>
        <dbReference type="EC" id="2.7.13.3"/>
    </reaction>
</comment>
<dbReference type="Gene3D" id="3.30.565.10">
    <property type="entry name" value="Histidine kinase-like ATPase, C-terminal domain"/>
    <property type="match status" value="1"/>
</dbReference>
<dbReference type="GO" id="GO:0030295">
    <property type="term" value="F:protein kinase activator activity"/>
    <property type="evidence" value="ECO:0007669"/>
    <property type="project" value="TreeGrafter"/>
</dbReference>
<dbReference type="InterPro" id="IPR004358">
    <property type="entry name" value="Sig_transdc_His_kin-like_C"/>
</dbReference>
<dbReference type="GO" id="GO:0000155">
    <property type="term" value="F:phosphorelay sensor kinase activity"/>
    <property type="evidence" value="ECO:0007669"/>
    <property type="project" value="InterPro"/>
</dbReference>
<dbReference type="Pfam" id="PF00512">
    <property type="entry name" value="HisKA"/>
    <property type="match status" value="1"/>
</dbReference>
<dbReference type="PANTHER" id="PTHR42878:SF7">
    <property type="entry name" value="SENSOR HISTIDINE KINASE GLRK"/>
    <property type="match status" value="1"/>
</dbReference>
<dbReference type="InterPro" id="IPR036097">
    <property type="entry name" value="HisK_dim/P_sf"/>
</dbReference>
<dbReference type="SUPFAM" id="SSF55874">
    <property type="entry name" value="ATPase domain of HSP90 chaperone/DNA topoisomerase II/histidine kinase"/>
    <property type="match status" value="1"/>
</dbReference>
<keyword evidence="4" id="KW-0808">Transferase</keyword>
<name>K9Z2M6_CYAAP</name>
<accession>K9Z2M6</accession>
<dbReference type="InterPro" id="IPR036890">
    <property type="entry name" value="HATPase_C_sf"/>
</dbReference>
<protein>
    <recommendedName>
        <fullName evidence="2">histidine kinase</fullName>
        <ecNumber evidence="2">2.7.13.3</ecNumber>
    </recommendedName>
</protein>
<keyword evidence="6 10" id="KW-0418">Kinase</keyword>
<organism evidence="10 11">
    <name type="scientific">Cyanobacterium aponinum (strain PCC 10605)</name>
    <dbReference type="NCBI Taxonomy" id="755178"/>
    <lineage>
        <taxon>Bacteria</taxon>
        <taxon>Bacillati</taxon>
        <taxon>Cyanobacteriota</taxon>
        <taxon>Cyanophyceae</taxon>
        <taxon>Oscillatoriophycideae</taxon>
        <taxon>Chroococcales</taxon>
        <taxon>Geminocystaceae</taxon>
        <taxon>Cyanobacterium</taxon>
    </lineage>
</organism>
<feature type="domain" description="Histidine kinase" evidence="9">
    <location>
        <begin position="227"/>
        <end position="446"/>
    </location>
</feature>
<dbReference type="Gene3D" id="3.30.450.40">
    <property type="match status" value="1"/>
</dbReference>
<dbReference type="PRINTS" id="PR00344">
    <property type="entry name" value="BCTRLSENSOR"/>
</dbReference>
<evidence type="ECO:0000256" key="8">
    <source>
        <dbReference type="ARBA" id="ARBA00023012"/>
    </source>
</evidence>
<evidence type="ECO:0000256" key="5">
    <source>
        <dbReference type="ARBA" id="ARBA00022741"/>
    </source>
</evidence>
<dbReference type="GO" id="GO:0007234">
    <property type="term" value="P:osmosensory signaling via phosphorelay pathway"/>
    <property type="evidence" value="ECO:0007669"/>
    <property type="project" value="TreeGrafter"/>
</dbReference>
<evidence type="ECO:0000313" key="10">
    <source>
        <dbReference type="EMBL" id="AFZ52982.1"/>
    </source>
</evidence>
<dbReference type="Gene3D" id="1.10.287.130">
    <property type="match status" value="1"/>
</dbReference>
<dbReference type="SMART" id="SM00387">
    <property type="entry name" value="HATPase_c"/>
    <property type="match status" value="1"/>
</dbReference>
<evidence type="ECO:0000256" key="2">
    <source>
        <dbReference type="ARBA" id="ARBA00012438"/>
    </source>
</evidence>
<dbReference type="EC" id="2.7.13.3" evidence="2"/>
<dbReference type="InterPro" id="IPR029016">
    <property type="entry name" value="GAF-like_dom_sf"/>
</dbReference>
<dbReference type="KEGG" id="can:Cyan10605_0850"/>